<dbReference type="EMBL" id="ABCK01000008">
    <property type="protein sequence ID" value="EDM27664.1"/>
    <property type="molecule type" value="Genomic_DNA"/>
</dbReference>
<evidence type="ECO:0000256" key="2">
    <source>
        <dbReference type="ARBA" id="ARBA00033753"/>
    </source>
</evidence>
<dbReference type="Gene3D" id="2.40.30.70">
    <property type="entry name" value="YaeB-like"/>
    <property type="match status" value="1"/>
</dbReference>
<dbReference type="InterPro" id="IPR036413">
    <property type="entry name" value="YaeB-like_sf"/>
</dbReference>
<dbReference type="NCBIfam" id="TIGR00104">
    <property type="entry name" value="tRNA_TsaA"/>
    <property type="match status" value="1"/>
</dbReference>
<organism evidence="4 5">
    <name type="scientific">Lentisphaera araneosa HTCC2155</name>
    <dbReference type="NCBI Taxonomy" id="313628"/>
    <lineage>
        <taxon>Bacteria</taxon>
        <taxon>Pseudomonadati</taxon>
        <taxon>Lentisphaerota</taxon>
        <taxon>Lentisphaeria</taxon>
        <taxon>Lentisphaerales</taxon>
        <taxon>Lentisphaeraceae</taxon>
        <taxon>Lentisphaera</taxon>
    </lineage>
</organism>
<protein>
    <recommendedName>
        <fullName evidence="3">TsaA-like domain-containing protein</fullName>
    </recommendedName>
</protein>
<feature type="domain" description="TsaA-like" evidence="3">
    <location>
        <begin position="4"/>
        <end position="134"/>
    </location>
</feature>
<gene>
    <name evidence="4" type="ORF">LNTAR_20698</name>
</gene>
<evidence type="ECO:0000313" key="4">
    <source>
        <dbReference type="EMBL" id="EDM27664.1"/>
    </source>
</evidence>
<dbReference type="InterPro" id="IPR036414">
    <property type="entry name" value="YaeB_N_sf"/>
</dbReference>
<dbReference type="AlphaFoldDB" id="A6DL62"/>
<dbReference type="InterPro" id="IPR040372">
    <property type="entry name" value="YaeB-like"/>
</dbReference>
<dbReference type="STRING" id="313628.LNTAR_20698"/>
<dbReference type="eggNOG" id="COG1720">
    <property type="taxonomic scope" value="Bacteria"/>
</dbReference>
<dbReference type="PANTHER" id="PTHR12818:SF0">
    <property type="entry name" value="TRNA (ADENINE(37)-N6)-METHYLTRANSFERASE"/>
    <property type="match status" value="1"/>
</dbReference>
<dbReference type="InterPro" id="IPR023370">
    <property type="entry name" value="TrmO-like_N"/>
</dbReference>
<dbReference type="PANTHER" id="PTHR12818">
    <property type="entry name" value="TRNA (ADENINE(37)-N6)-METHYLTRANSFERASE"/>
    <property type="match status" value="1"/>
</dbReference>
<evidence type="ECO:0000256" key="1">
    <source>
        <dbReference type="ARBA" id="ARBA00022691"/>
    </source>
</evidence>
<accession>A6DL62</accession>
<keyword evidence="1" id="KW-0949">S-adenosyl-L-methionine</keyword>
<dbReference type="Proteomes" id="UP000004947">
    <property type="component" value="Unassembled WGS sequence"/>
</dbReference>
<dbReference type="Pfam" id="PF01980">
    <property type="entry name" value="TrmO_N"/>
    <property type="match status" value="1"/>
</dbReference>
<comment type="caution">
    <text evidence="4">The sequence shown here is derived from an EMBL/GenBank/DDBJ whole genome shotgun (WGS) entry which is preliminary data.</text>
</comment>
<name>A6DL62_9BACT</name>
<dbReference type="PROSITE" id="PS51668">
    <property type="entry name" value="TSAA_2"/>
    <property type="match status" value="1"/>
</dbReference>
<reference evidence="4 5" key="1">
    <citation type="journal article" date="2010" name="J. Bacteriol.">
        <title>Genome sequence of Lentisphaera araneosa HTCC2155T, the type species of the order Lentisphaerales in the phylum Lentisphaerae.</title>
        <authorList>
            <person name="Thrash J.C."/>
            <person name="Cho J.C."/>
            <person name="Vergin K.L."/>
            <person name="Morris R.M."/>
            <person name="Giovannoni S.J."/>
        </authorList>
    </citation>
    <scope>NUCLEOTIDE SEQUENCE [LARGE SCALE GENOMIC DNA]</scope>
    <source>
        <strain evidence="4 5">HTCC2155</strain>
    </source>
</reference>
<proteinExistence type="inferred from homology"/>
<keyword evidence="5" id="KW-1185">Reference proteome</keyword>
<dbReference type="RefSeq" id="WP_007278622.1">
    <property type="nucleotide sequence ID" value="NZ_ABCK01000008.1"/>
</dbReference>
<dbReference type="OrthoDB" id="9804309at2"/>
<evidence type="ECO:0000313" key="5">
    <source>
        <dbReference type="Proteomes" id="UP000004947"/>
    </source>
</evidence>
<dbReference type="CDD" id="cd09281">
    <property type="entry name" value="UPF0066"/>
    <property type="match status" value="1"/>
</dbReference>
<dbReference type="SUPFAM" id="SSF118196">
    <property type="entry name" value="YaeB-like"/>
    <property type="match status" value="1"/>
</dbReference>
<sequence length="253" mass="29473">MMELEPIAFLHCNSSELYELPSQGSLRELEAEIIFTQDMSQAIEDLKGIERLWLVFHFHLSEGWKRKVFPPRGDKKISVLATRSPHRPNPIGLSCVKLLEVKGNTLKISGHDLIDQTPIFDIKPYIPFADSFENSAAGWLDEVENHQHFDVLWEDAAYEQIQWLEQHSQWQIKRLASQILSAGIRPSRDRIKKLDDQKFELACKSWRLRCYQNEQAIHIDKIYSGYDAETLNSDTDSKWQDMGEHRSFTEIFA</sequence>
<comment type="similarity">
    <text evidence="2">Belongs to the tRNA methyltransferase O family.</text>
</comment>
<evidence type="ECO:0000259" key="3">
    <source>
        <dbReference type="PROSITE" id="PS51668"/>
    </source>
</evidence>